<name>A0A8T2S0U4_CERRI</name>
<accession>A0A8T2S0U4</accession>
<comment type="caution">
    <text evidence="1">The sequence shown here is derived from an EMBL/GenBank/DDBJ whole genome shotgun (WGS) entry which is preliminary data.</text>
</comment>
<reference evidence="1 2" key="1">
    <citation type="submission" date="2021-08" db="EMBL/GenBank/DDBJ databases">
        <title>WGS assembly of Ceratopteris richardii.</title>
        <authorList>
            <person name="Marchant D.B."/>
            <person name="Chen G."/>
            <person name="Jenkins J."/>
            <person name="Shu S."/>
            <person name="Leebens-Mack J."/>
            <person name="Grimwood J."/>
            <person name="Schmutz J."/>
            <person name="Soltis P."/>
            <person name="Soltis D."/>
            <person name="Chen Z.-H."/>
        </authorList>
    </citation>
    <scope>NUCLEOTIDE SEQUENCE [LARGE SCALE GENOMIC DNA]</scope>
    <source>
        <strain evidence="1">Whitten #5841</strain>
        <tissue evidence="1">Leaf</tissue>
    </source>
</reference>
<organism evidence="1 2">
    <name type="scientific">Ceratopteris richardii</name>
    <name type="common">Triangle waterfern</name>
    <dbReference type="NCBI Taxonomy" id="49495"/>
    <lineage>
        <taxon>Eukaryota</taxon>
        <taxon>Viridiplantae</taxon>
        <taxon>Streptophyta</taxon>
        <taxon>Embryophyta</taxon>
        <taxon>Tracheophyta</taxon>
        <taxon>Polypodiopsida</taxon>
        <taxon>Polypodiidae</taxon>
        <taxon>Polypodiales</taxon>
        <taxon>Pteridineae</taxon>
        <taxon>Pteridaceae</taxon>
        <taxon>Parkerioideae</taxon>
        <taxon>Ceratopteris</taxon>
    </lineage>
</organism>
<sequence>MLVETLKDQCDSTWKTVCKGFKIPRLFLSMSATCDWKSCMILTSINNKATTSCLQGVGTSHLGSDGLEKFHHEFPLVVMLHMQRNKMGMHRAFLRSF</sequence>
<dbReference type="EMBL" id="CM035428">
    <property type="protein sequence ID" value="KAH7301741.1"/>
    <property type="molecule type" value="Genomic_DNA"/>
</dbReference>
<gene>
    <name evidence="1" type="ORF">KP509_23G040000</name>
</gene>
<protein>
    <submittedName>
        <fullName evidence="1">Uncharacterized protein</fullName>
    </submittedName>
</protein>
<evidence type="ECO:0000313" key="2">
    <source>
        <dbReference type="Proteomes" id="UP000825935"/>
    </source>
</evidence>
<dbReference type="Proteomes" id="UP000825935">
    <property type="component" value="Chromosome 23"/>
</dbReference>
<evidence type="ECO:0000313" key="1">
    <source>
        <dbReference type="EMBL" id="KAH7301741.1"/>
    </source>
</evidence>
<dbReference type="AlphaFoldDB" id="A0A8T2S0U4"/>
<proteinExistence type="predicted"/>
<keyword evidence="2" id="KW-1185">Reference proteome</keyword>